<dbReference type="OrthoDB" id="9801912at2"/>
<name>D5C4U5_NITHN</name>
<dbReference type="Pfam" id="PF00496">
    <property type="entry name" value="SBP_bac_5"/>
    <property type="match status" value="1"/>
</dbReference>
<organism evidence="5 6">
    <name type="scientific">Nitrosococcus halophilus (strain Nc4)</name>
    <dbReference type="NCBI Taxonomy" id="472759"/>
    <lineage>
        <taxon>Bacteria</taxon>
        <taxon>Pseudomonadati</taxon>
        <taxon>Pseudomonadota</taxon>
        <taxon>Gammaproteobacteria</taxon>
        <taxon>Chromatiales</taxon>
        <taxon>Chromatiaceae</taxon>
        <taxon>Nitrosococcus</taxon>
    </lineage>
</organism>
<evidence type="ECO:0000256" key="1">
    <source>
        <dbReference type="ARBA" id="ARBA00005695"/>
    </source>
</evidence>
<dbReference type="SUPFAM" id="SSF53850">
    <property type="entry name" value="Periplasmic binding protein-like II"/>
    <property type="match status" value="1"/>
</dbReference>
<dbReference type="InterPro" id="IPR000914">
    <property type="entry name" value="SBP_5_dom"/>
</dbReference>
<accession>D5C4U5</accession>
<dbReference type="GO" id="GO:0015833">
    <property type="term" value="P:peptide transport"/>
    <property type="evidence" value="ECO:0007669"/>
    <property type="project" value="TreeGrafter"/>
</dbReference>
<protein>
    <submittedName>
        <fullName evidence="5">Extracellular solute-binding protein family 5</fullName>
    </submittedName>
</protein>
<dbReference type="AlphaFoldDB" id="D5C4U5"/>
<keyword evidence="6" id="KW-1185">Reference proteome</keyword>
<evidence type="ECO:0000313" key="5">
    <source>
        <dbReference type="EMBL" id="ADE13368.1"/>
    </source>
</evidence>
<dbReference type="GO" id="GO:0043190">
    <property type="term" value="C:ATP-binding cassette (ABC) transporter complex"/>
    <property type="evidence" value="ECO:0007669"/>
    <property type="project" value="InterPro"/>
</dbReference>
<proteinExistence type="inferred from homology"/>
<dbReference type="EMBL" id="CP001798">
    <property type="protein sequence ID" value="ADE13368.1"/>
    <property type="molecule type" value="Genomic_DNA"/>
</dbReference>
<dbReference type="eggNOG" id="COG0747">
    <property type="taxonomic scope" value="Bacteria"/>
</dbReference>
<reference evidence="6" key="1">
    <citation type="submission" date="2010-04" db="EMBL/GenBank/DDBJ databases">
        <title>Complete genome sequence of Nitrosococcus halophilus Nc4, a salt-adapted, aerobic obligate ammonia-oxidizing sulfur purple bacterium.</title>
        <authorList>
            <consortium name="US DOE Joint Genome Institute"/>
            <person name="Campbell M.A."/>
            <person name="Malfatti S.A."/>
            <person name="Chain P.S.G."/>
            <person name="Heidelberg J.F."/>
            <person name="Ward B.B."/>
            <person name="Klotz M.G."/>
        </authorList>
    </citation>
    <scope>NUCLEOTIDE SEQUENCE [LARGE SCALE GENOMIC DNA]</scope>
    <source>
        <strain evidence="6">Nc4</strain>
    </source>
</reference>
<sequence>MARRFTVKDFFLFLFLSLLLILILLAMYMVDRQWLKLAEMERTLTEQAQDLRGLRDLIRSTGSSGLTIAPTESRGTANIPPAFRRAYTATQQPDYRPGDWLVQAFGTGLKTLTPLVSTDAYAAEVQGYVLETLLTRNPETLEWEGLLARDWEVSEDGLTFRFRLRKGITFSDGEPLTAEDVAFSFAFIMNPAIAAPRERAYYEKIERVTALGPYQVEFKFKEPYFNSLALAGGLTILPQHFYGPYLEQPESFNQSKGLLLGSGPYRLQDPKGWTPDQGLVELERNPRYWGPVQPSFDKLLWKVIANDSARLTTFRNGDIDIYGARPLEYHRLLEDQALVERTQHLEYMSPTAGYSYVAWNQERDGKPTRFADQRVRQAMTFLTDRASIIEQIMLGYAEPAVSPFSPRSPQHDPTLTPRPFDLAKAKTLLKQAGYADRDGDGVLEDANQQPFRFELVFFQDADDTRRLVLFLKDLYARAGILLEPKPTEWSVMLDRINKKNFDAIALGWTSGVEIDIYQMFHSSQAIPGGDNFISYRNPELDALIEKARATVDEGERMPLWQACEHILYEDQPYTFLMRRKSLLFVDQRMRNLEVTRLGLNLGATPVEWYVPEPEQKYTY</sequence>
<dbReference type="PANTHER" id="PTHR30290:SF9">
    <property type="entry name" value="OLIGOPEPTIDE-BINDING PROTEIN APPA"/>
    <property type="match status" value="1"/>
</dbReference>
<dbReference type="Proteomes" id="UP000001844">
    <property type="component" value="Chromosome"/>
</dbReference>
<keyword evidence="2" id="KW-0813">Transport</keyword>
<dbReference type="Gene3D" id="3.90.76.10">
    <property type="entry name" value="Dipeptide-binding Protein, Domain 1"/>
    <property type="match status" value="1"/>
</dbReference>
<dbReference type="Gene3D" id="3.10.105.10">
    <property type="entry name" value="Dipeptide-binding Protein, Domain 3"/>
    <property type="match status" value="1"/>
</dbReference>
<dbReference type="STRING" id="472759.Nhal_0152"/>
<evidence type="ECO:0000256" key="3">
    <source>
        <dbReference type="ARBA" id="ARBA00022729"/>
    </source>
</evidence>
<dbReference type="InterPro" id="IPR030678">
    <property type="entry name" value="Peptide/Ni-bd"/>
</dbReference>
<keyword evidence="3" id="KW-0732">Signal</keyword>
<dbReference type="CDD" id="cd08514">
    <property type="entry name" value="PBP2_AppA_like"/>
    <property type="match status" value="1"/>
</dbReference>
<dbReference type="HOGENOM" id="CLU_017028_8_6_6"/>
<dbReference type="InterPro" id="IPR039424">
    <property type="entry name" value="SBP_5"/>
</dbReference>
<dbReference type="PIRSF" id="PIRSF002741">
    <property type="entry name" value="MppA"/>
    <property type="match status" value="1"/>
</dbReference>
<evidence type="ECO:0000259" key="4">
    <source>
        <dbReference type="Pfam" id="PF00496"/>
    </source>
</evidence>
<evidence type="ECO:0000256" key="2">
    <source>
        <dbReference type="ARBA" id="ARBA00022448"/>
    </source>
</evidence>
<evidence type="ECO:0000313" key="6">
    <source>
        <dbReference type="Proteomes" id="UP000001844"/>
    </source>
</evidence>
<feature type="domain" description="Solute-binding protein family 5" evidence="4">
    <location>
        <begin position="144"/>
        <end position="511"/>
    </location>
</feature>
<dbReference type="GO" id="GO:1904680">
    <property type="term" value="F:peptide transmembrane transporter activity"/>
    <property type="evidence" value="ECO:0007669"/>
    <property type="project" value="TreeGrafter"/>
</dbReference>
<dbReference type="GO" id="GO:0030288">
    <property type="term" value="C:outer membrane-bounded periplasmic space"/>
    <property type="evidence" value="ECO:0007669"/>
    <property type="project" value="UniProtKB-ARBA"/>
</dbReference>
<dbReference type="Gene3D" id="3.40.190.10">
    <property type="entry name" value="Periplasmic binding protein-like II"/>
    <property type="match status" value="1"/>
</dbReference>
<dbReference type="RefSeq" id="WP_013031264.1">
    <property type="nucleotide sequence ID" value="NC_013960.1"/>
</dbReference>
<comment type="similarity">
    <text evidence="1">Belongs to the bacterial solute-binding protein 5 family.</text>
</comment>
<dbReference type="KEGG" id="nhl:Nhal_0152"/>
<dbReference type="PANTHER" id="PTHR30290">
    <property type="entry name" value="PERIPLASMIC BINDING COMPONENT OF ABC TRANSPORTER"/>
    <property type="match status" value="1"/>
</dbReference>
<gene>
    <name evidence="5" type="ordered locus">Nhal_0152</name>
</gene>